<reference evidence="1 2" key="1">
    <citation type="submission" date="2023-05" db="EMBL/GenBank/DDBJ databases">
        <authorList>
            <person name="Zhang X."/>
        </authorList>
    </citation>
    <scope>NUCLEOTIDE SEQUENCE [LARGE SCALE GENOMIC DNA]</scope>
    <source>
        <strain evidence="1 2">DM2B3-1</strain>
    </source>
</reference>
<evidence type="ECO:0008006" key="3">
    <source>
        <dbReference type="Google" id="ProtNLM"/>
    </source>
</evidence>
<dbReference type="Proteomes" id="UP001228581">
    <property type="component" value="Unassembled WGS sequence"/>
</dbReference>
<protein>
    <recommendedName>
        <fullName evidence="3">DUF490 domain-containing protein</fullName>
    </recommendedName>
</protein>
<comment type="caution">
    <text evidence="1">The sequence shown here is derived from an EMBL/GenBank/DDBJ whole genome shotgun (WGS) entry which is preliminary data.</text>
</comment>
<organism evidence="1 2">
    <name type="scientific">Xanthocytophaga flava</name>
    <dbReference type="NCBI Taxonomy" id="3048013"/>
    <lineage>
        <taxon>Bacteria</taxon>
        <taxon>Pseudomonadati</taxon>
        <taxon>Bacteroidota</taxon>
        <taxon>Cytophagia</taxon>
        <taxon>Cytophagales</taxon>
        <taxon>Rhodocytophagaceae</taxon>
        <taxon>Xanthocytophaga</taxon>
    </lineage>
</organism>
<sequence>MSASIFCPFETLTRTVKSIIFCCLACSFFTIGNIVKSQTPDPLSQNSNPSSPENYRKAVETFARLDQSNNFTESLSYADMNTLPMGIKQTISNIQVTIAVSDIRWETNYSELTLFAKVKIPQESKPLFFGAQGIKLSHNGDIIGDASLVLMGDISIPINGSTAALTLKGGFDIQTGRAKELTYVSVDCQGFKEMGISADVEFPESILTPVNEKGEPISGRVKGSFKTVVKDWNDLLVGISLPPFEIKGLNDFTFMLGEAIFDFSDLRNDPSIVYPQGYELNYMIPGNPTLWRGIFVRDLVVTLPKQFSKRGKERVSFGAKNMLIDNNGISGTFAATNILPLKEGSASGWQFSVDRFSLALEANRLTEAGFSGMIGLPVSENSTLGYDAIITADNEYLLKVKPVSGFKFDVFKAEAQLLPNSYVALQVVDGKFKPEAMLHGSLNLAARLDGGNPQDSSGKKVADFKGIEFRSLHLKTDAPRFTAEYFGYKGELKMMNFPISVDRIGLRVSEKEVALGFDIKLTLSDNMFAGSTRLELIGAMNEKQEGNEAQSTQQWKYKKLNISNIAINAKVAETFNLKAELSILRDDPTYGDGFAGNVELTFDKVLKGCNINARAMFGRKDFRYWFVDGRVKFGSGIPVFPPLNLNGFGGGVSYRMKRDGADLLSSPTGCKYVPDENSGIGAKAAVLFNVANDAAINGEASFEIAFNKSGGINFIGFYGFAKFVGKIPGVENIENFVGDKFKKVAELEKKFVGDNTALAKSLETLKQYEPNKAATNVFQPSETPGQAGFSAAMGIQYDFTQSSLHATFDLYVNAAGGIIRGTASGNRAGWAVLHIDPKEWYVHMGTPTDRLGLKMGIGGISVETGSYLMLGSRIPGSPPPPKEVADILGVDMAELDYMRDLNALGDGKGFAFGSSLKVATGDLSFLILYANFQAGLGFDIMLKDYQDMQCQGRSGKIGIDGWYANGQSYVYLQGELGVKVNLWFLKTKIPIIKGSAAALMQAKLPNPTFVKGYLGVQFDLLGGLVRGKCRFKITLGEECELVVPGGSPLDMRMISDLTPKNNSDAVDVFAAPQAAFNMRVGVPFDVEDDQGPKTYRIQLTSFTVQDAGQAINGKLLWTDNKDGVSFLSHEVLPPNKPLKAVVKVGFEQLQNGRWVVVYTSGQKAEETMEVAFKTGTAPTVIPLQNIEFAYPVIDQKFFLKDESKGGIVQLKRGQSYLFSPDYKHEIHVTKSDGTKQTVAFTYNPGNNQLTYQMPELVTQQAYSVSIVTLAKKGSGLTTESVDQRQAIGGATDDITVANAQANNVIRGDIGQSLLDYSFTTSRYTTFSQKMEGNTQKASTWERVSSTVINLAYELTVTEPFEPIELRGSEYTAGRPLIEGVATLTDSYYQNVMYPLLYQHYPLAGAVTITHREPSAYGVPPAKAIDLLARYLTEVENNKYTGYASKYFPYTYALFQVYQRDFYDIQNQLVNRYINTSELSQFSSIVNGVCPYFTQGTYTVRFQYMLPDGTKGTSANFDYINNLK</sequence>
<keyword evidence="2" id="KW-1185">Reference proteome</keyword>
<evidence type="ECO:0000313" key="1">
    <source>
        <dbReference type="EMBL" id="MDJ1497232.1"/>
    </source>
</evidence>
<gene>
    <name evidence="1" type="ORF">QNI19_30115</name>
</gene>
<name>A0ABT7CU25_9BACT</name>
<proteinExistence type="predicted"/>
<accession>A0ABT7CU25</accession>
<evidence type="ECO:0000313" key="2">
    <source>
        <dbReference type="Proteomes" id="UP001228581"/>
    </source>
</evidence>
<dbReference type="RefSeq" id="WP_314002651.1">
    <property type="nucleotide sequence ID" value="NZ_JASJOT010000030.1"/>
</dbReference>
<dbReference type="EMBL" id="JASJOT010000030">
    <property type="protein sequence ID" value="MDJ1497232.1"/>
    <property type="molecule type" value="Genomic_DNA"/>
</dbReference>